<reference evidence="4" key="1">
    <citation type="submission" date="2018-06" db="EMBL/GenBank/DDBJ databases">
        <authorList>
            <person name="Zhirakovskaya E."/>
        </authorList>
    </citation>
    <scope>NUCLEOTIDE SEQUENCE</scope>
</reference>
<name>A0A3B0ZN48_9ZZZZ</name>
<feature type="transmembrane region" description="Helical" evidence="3">
    <location>
        <begin position="6"/>
        <end position="29"/>
    </location>
</feature>
<sequence length="464" mass="50213">MNSLYASLSLIFAEIILLLLVVCGTLVFLKVKEQRKDKKALLALTEKIKESKEERLNVLSIKLKETHDLDSDALSAAAKKIRDIEIEFYITMMNIYADRDSEALKTLDKNIVALTESSTRLGTISIDNSSPATTVTNGEELKNENTRLQYELNTSQQLNNRLEKELDTAKKEMRETVSEFISAFSGGRNVTTEKIAEKENSNATSEEIQQDQPPVFSDDTPIKTEELPADIDNTEASTEMADEAVITTIEDSTDETPVLTENTEPAAPTSIDEPDADADDNNPFFSIDENAIPGSDAEPAGSTIDRATDKSDLEIDPGLDTDSSSSPPEGNAKTETTDTPAVDDIDALLVANSNTPATAPTEVKNTDKNFDPDDIDALLAATADSETAEPASDANKTTEEKKIAPDDIDALLATNTASDEKTVAPATEKELDVSVDDIDAILEDIDLTTASAIPSDNREVEKAS</sequence>
<accession>A0A3B0ZN48</accession>
<proteinExistence type="predicted"/>
<organism evidence="4">
    <name type="scientific">hydrothermal vent metagenome</name>
    <dbReference type="NCBI Taxonomy" id="652676"/>
    <lineage>
        <taxon>unclassified sequences</taxon>
        <taxon>metagenomes</taxon>
        <taxon>ecological metagenomes</taxon>
    </lineage>
</organism>
<feature type="coiled-coil region" evidence="1">
    <location>
        <begin position="145"/>
        <end position="179"/>
    </location>
</feature>
<feature type="compositionally biased region" description="Polar residues" evidence="2">
    <location>
        <begin position="201"/>
        <end position="212"/>
    </location>
</feature>
<keyword evidence="3" id="KW-1133">Transmembrane helix</keyword>
<evidence type="ECO:0000313" key="4">
    <source>
        <dbReference type="EMBL" id="VAW89613.1"/>
    </source>
</evidence>
<evidence type="ECO:0000256" key="3">
    <source>
        <dbReference type="SAM" id="Phobius"/>
    </source>
</evidence>
<dbReference type="EMBL" id="UOFQ01000144">
    <property type="protein sequence ID" value="VAW89613.1"/>
    <property type="molecule type" value="Genomic_DNA"/>
</dbReference>
<protein>
    <submittedName>
        <fullName evidence="4">Uncharacterized protein</fullName>
    </submittedName>
</protein>
<feature type="region of interest" description="Disordered" evidence="2">
    <location>
        <begin position="197"/>
        <end position="221"/>
    </location>
</feature>
<keyword evidence="3" id="KW-0812">Transmembrane</keyword>
<evidence type="ECO:0000256" key="1">
    <source>
        <dbReference type="SAM" id="Coils"/>
    </source>
</evidence>
<keyword evidence="3" id="KW-0472">Membrane</keyword>
<evidence type="ECO:0000256" key="2">
    <source>
        <dbReference type="SAM" id="MobiDB-lite"/>
    </source>
</evidence>
<keyword evidence="1" id="KW-0175">Coiled coil</keyword>
<feature type="compositionally biased region" description="Polar residues" evidence="2">
    <location>
        <begin position="321"/>
        <end position="339"/>
    </location>
</feature>
<dbReference type="AlphaFoldDB" id="A0A3B0ZN48"/>
<feature type="region of interest" description="Disordered" evidence="2">
    <location>
        <begin position="249"/>
        <end position="403"/>
    </location>
</feature>
<gene>
    <name evidence="4" type="ORF">MNBD_GAMMA17-704</name>
</gene>